<name>A0A1V9G0G9_9BACT</name>
<dbReference type="Pfam" id="PF04542">
    <property type="entry name" value="Sigma70_r2"/>
    <property type="match status" value="1"/>
</dbReference>
<evidence type="ECO:0000256" key="1">
    <source>
        <dbReference type="ARBA" id="ARBA00010641"/>
    </source>
</evidence>
<feature type="domain" description="RNA polymerase sigma factor 70 region 4 type 2" evidence="6">
    <location>
        <begin position="131"/>
        <end position="181"/>
    </location>
</feature>
<evidence type="ECO:0008006" key="9">
    <source>
        <dbReference type="Google" id="ProtNLM"/>
    </source>
</evidence>
<dbReference type="InterPro" id="IPR014327">
    <property type="entry name" value="RNA_pol_sigma70_bacteroid"/>
</dbReference>
<keyword evidence="3" id="KW-0731">Sigma factor</keyword>
<evidence type="ECO:0000259" key="5">
    <source>
        <dbReference type="Pfam" id="PF04542"/>
    </source>
</evidence>
<dbReference type="InterPro" id="IPR013249">
    <property type="entry name" value="RNA_pol_sigma70_r4_t2"/>
</dbReference>
<dbReference type="InterPro" id="IPR013324">
    <property type="entry name" value="RNA_pol_sigma_r3/r4-like"/>
</dbReference>
<dbReference type="OrthoDB" id="659569at2"/>
<evidence type="ECO:0000256" key="3">
    <source>
        <dbReference type="ARBA" id="ARBA00023082"/>
    </source>
</evidence>
<dbReference type="AlphaFoldDB" id="A0A1V9G0G9"/>
<protein>
    <recommendedName>
        <fullName evidence="9">RNA polymerase sigma-70 factor</fullName>
    </recommendedName>
</protein>
<reference evidence="7 8" key="1">
    <citation type="submission" date="2016-03" db="EMBL/GenBank/DDBJ databases">
        <title>Niastella vici sp. nov., isolated from farmland soil.</title>
        <authorList>
            <person name="Chen L."/>
            <person name="Wang D."/>
            <person name="Yang S."/>
            <person name="Wang G."/>
        </authorList>
    </citation>
    <scope>NUCLEOTIDE SEQUENCE [LARGE SCALE GENOMIC DNA]</scope>
    <source>
        <strain evidence="7 8">DJ57</strain>
    </source>
</reference>
<dbReference type="GO" id="GO:0016987">
    <property type="term" value="F:sigma factor activity"/>
    <property type="evidence" value="ECO:0007669"/>
    <property type="project" value="UniProtKB-KW"/>
</dbReference>
<dbReference type="InterPro" id="IPR036388">
    <property type="entry name" value="WH-like_DNA-bd_sf"/>
</dbReference>
<dbReference type="Gene3D" id="1.10.1740.10">
    <property type="match status" value="1"/>
</dbReference>
<gene>
    <name evidence="7" type="ORF">A3860_22195</name>
</gene>
<keyword evidence="2" id="KW-0805">Transcription regulation</keyword>
<dbReference type="InterPro" id="IPR007627">
    <property type="entry name" value="RNA_pol_sigma70_r2"/>
</dbReference>
<organism evidence="7 8">
    <name type="scientific">Niastella vici</name>
    <dbReference type="NCBI Taxonomy" id="1703345"/>
    <lineage>
        <taxon>Bacteria</taxon>
        <taxon>Pseudomonadati</taxon>
        <taxon>Bacteroidota</taxon>
        <taxon>Chitinophagia</taxon>
        <taxon>Chitinophagales</taxon>
        <taxon>Chitinophagaceae</taxon>
        <taxon>Niastella</taxon>
    </lineage>
</organism>
<keyword evidence="8" id="KW-1185">Reference proteome</keyword>
<dbReference type="Proteomes" id="UP000192796">
    <property type="component" value="Unassembled WGS sequence"/>
</dbReference>
<evidence type="ECO:0000259" key="6">
    <source>
        <dbReference type="Pfam" id="PF08281"/>
    </source>
</evidence>
<dbReference type="InterPro" id="IPR039425">
    <property type="entry name" value="RNA_pol_sigma-70-like"/>
</dbReference>
<dbReference type="RefSeq" id="WP_081147301.1">
    <property type="nucleotide sequence ID" value="NZ_LVYD01000043.1"/>
</dbReference>
<dbReference type="Gene3D" id="1.10.10.10">
    <property type="entry name" value="Winged helix-like DNA-binding domain superfamily/Winged helix DNA-binding domain"/>
    <property type="match status" value="1"/>
</dbReference>
<proteinExistence type="inferred from homology"/>
<dbReference type="SUPFAM" id="SSF88659">
    <property type="entry name" value="Sigma3 and sigma4 domains of RNA polymerase sigma factors"/>
    <property type="match status" value="1"/>
</dbReference>
<dbReference type="STRING" id="1703345.A3860_22195"/>
<dbReference type="InterPro" id="IPR013325">
    <property type="entry name" value="RNA_pol_sigma_r2"/>
</dbReference>
<keyword evidence="4" id="KW-0804">Transcription</keyword>
<accession>A0A1V9G0G9</accession>
<comment type="similarity">
    <text evidence="1">Belongs to the sigma-70 factor family. ECF subfamily.</text>
</comment>
<evidence type="ECO:0000256" key="2">
    <source>
        <dbReference type="ARBA" id="ARBA00023015"/>
    </source>
</evidence>
<dbReference type="NCBIfam" id="TIGR02937">
    <property type="entry name" value="sigma70-ECF"/>
    <property type="match status" value="1"/>
</dbReference>
<dbReference type="EMBL" id="LVYD01000043">
    <property type="protein sequence ID" value="OQP64119.1"/>
    <property type="molecule type" value="Genomic_DNA"/>
</dbReference>
<dbReference type="Pfam" id="PF08281">
    <property type="entry name" value="Sigma70_r4_2"/>
    <property type="match status" value="1"/>
</dbReference>
<feature type="domain" description="RNA polymerase sigma-70 region 2" evidence="5">
    <location>
        <begin position="31"/>
        <end position="96"/>
    </location>
</feature>
<evidence type="ECO:0000256" key="4">
    <source>
        <dbReference type="ARBA" id="ARBA00023163"/>
    </source>
</evidence>
<sequence length="202" mass="23891">MEMQVSDFDQHTDKFLLQQLTHNDKAAFTAIYQRYWKSLFREAMNVLRSQKEAEDCVQELFVSLWNRRQHLPEIADLKAYMKTAVRYRCIDRIEREMILGGYLEDFTNYMEVHHSLPSVEEELYARELAANIDQLMDKMPGKMREVFRLSRLEQLTHREIAERLQISEETVKKQIYLALKILKSHLGGASLAIIIAATFIYK</sequence>
<dbReference type="PANTHER" id="PTHR43133">
    <property type="entry name" value="RNA POLYMERASE ECF-TYPE SIGMA FACTO"/>
    <property type="match status" value="1"/>
</dbReference>
<dbReference type="GO" id="GO:0006352">
    <property type="term" value="P:DNA-templated transcription initiation"/>
    <property type="evidence" value="ECO:0007669"/>
    <property type="project" value="InterPro"/>
</dbReference>
<dbReference type="GO" id="GO:0003677">
    <property type="term" value="F:DNA binding"/>
    <property type="evidence" value="ECO:0007669"/>
    <property type="project" value="InterPro"/>
</dbReference>
<dbReference type="CDD" id="cd06171">
    <property type="entry name" value="Sigma70_r4"/>
    <property type="match status" value="1"/>
</dbReference>
<dbReference type="PANTHER" id="PTHR43133:SF46">
    <property type="entry name" value="RNA POLYMERASE SIGMA-70 FACTOR ECF SUBFAMILY"/>
    <property type="match status" value="1"/>
</dbReference>
<evidence type="ECO:0000313" key="7">
    <source>
        <dbReference type="EMBL" id="OQP64119.1"/>
    </source>
</evidence>
<dbReference type="SUPFAM" id="SSF88946">
    <property type="entry name" value="Sigma2 domain of RNA polymerase sigma factors"/>
    <property type="match status" value="1"/>
</dbReference>
<evidence type="ECO:0000313" key="8">
    <source>
        <dbReference type="Proteomes" id="UP000192796"/>
    </source>
</evidence>
<comment type="caution">
    <text evidence="7">The sequence shown here is derived from an EMBL/GenBank/DDBJ whole genome shotgun (WGS) entry which is preliminary data.</text>
</comment>
<dbReference type="InterPro" id="IPR014284">
    <property type="entry name" value="RNA_pol_sigma-70_dom"/>
</dbReference>
<dbReference type="NCBIfam" id="TIGR02985">
    <property type="entry name" value="Sig70_bacteroi1"/>
    <property type="match status" value="1"/>
</dbReference>